<keyword evidence="2" id="KW-1185">Reference proteome</keyword>
<evidence type="ECO:0000313" key="2">
    <source>
        <dbReference type="Proteomes" id="UP000887159"/>
    </source>
</evidence>
<sequence length="104" mass="11871">MPPVWSSQIEDHEIYHAKGLNVRLELRLEYHTGNCKILLGSTPILRDNTLREGQGPPTSHLLPPTSRGVMWLDGCLEYHHDAKTLYIYKYSCLLRDSNLGPTVQ</sequence>
<proteinExistence type="predicted"/>
<gene>
    <name evidence="1" type="primary">NCL1_09697</name>
    <name evidence="1" type="ORF">TNCV_931201</name>
</gene>
<dbReference type="EMBL" id="BMAU01021378">
    <property type="protein sequence ID" value="GFY26979.1"/>
    <property type="molecule type" value="Genomic_DNA"/>
</dbReference>
<dbReference type="AlphaFoldDB" id="A0A8X6W2L5"/>
<evidence type="ECO:0000313" key="1">
    <source>
        <dbReference type="EMBL" id="GFY26979.1"/>
    </source>
</evidence>
<protein>
    <submittedName>
        <fullName evidence="1">Uncharacterized protein</fullName>
    </submittedName>
</protein>
<organism evidence="1 2">
    <name type="scientific">Trichonephila clavipes</name>
    <name type="common">Golden silk orbweaver</name>
    <name type="synonym">Nephila clavipes</name>
    <dbReference type="NCBI Taxonomy" id="2585209"/>
    <lineage>
        <taxon>Eukaryota</taxon>
        <taxon>Metazoa</taxon>
        <taxon>Ecdysozoa</taxon>
        <taxon>Arthropoda</taxon>
        <taxon>Chelicerata</taxon>
        <taxon>Arachnida</taxon>
        <taxon>Araneae</taxon>
        <taxon>Araneomorphae</taxon>
        <taxon>Entelegynae</taxon>
        <taxon>Araneoidea</taxon>
        <taxon>Nephilidae</taxon>
        <taxon>Trichonephila</taxon>
    </lineage>
</organism>
<dbReference type="Proteomes" id="UP000887159">
    <property type="component" value="Unassembled WGS sequence"/>
</dbReference>
<reference evidence="1" key="1">
    <citation type="submission" date="2020-08" db="EMBL/GenBank/DDBJ databases">
        <title>Multicomponent nature underlies the extraordinary mechanical properties of spider dragline silk.</title>
        <authorList>
            <person name="Kono N."/>
            <person name="Nakamura H."/>
            <person name="Mori M."/>
            <person name="Yoshida Y."/>
            <person name="Ohtoshi R."/>
            <person name="Malay A.D."/>
            <person name="Moran D.A.P."/>
            <person name="Tomita M."/>
            <person name="Numata K."/>
            <person name="Arakawa K."/>
        </authorList>
    </citation>
    <scope>NUCLEOTIDE SEQUENCE</scope>
</reference>
<name>A0A8X6W2L5_TRICX</name>
<comment type="caution">
    <text evidence="1">The sequence shown here is derived from an EMBL/GenBank/DDBJ whole genome shotgun (WGS) entry which is preliminary data.</text>
</comment>
<accession>A0A8X6W2L5</accession>